<dbReference type="Proteomes" id="UP000325579">
    <property type="component" value="Unassembled WGS sequence"/>
</dbReference>
<dbReference type="GeneID" id="43667795"/>
<evidence type="ECO:0000313" key="1">
    <source>
        <dbReference type="EMBL" id="KAE8399918.1"/>
    </source>
</evidence>
<keyword evidence="2" id="KW-1185">Reference proteome</keyword>
<gene>
    <name evidence="1" type="ORF">BDV37DRAFT_259144</name>
</gene>
<protein>
    <submittedName>
        <fullName evidence="1">Uncharacterized protein</fullName>
    </submittedName>
</protein>
<accession>A0A5N7D259</accession>
<dbReference type="EMBL" id="ML736824">
    <property type="protein sequence ID" value="KAE8399918.1"/>
    <property type="molecule type" value="Genomic_DNA"/>
</dbReference>
<evidence type="ECO:0000313" key="2">
    <source>
        <dbReference type="Proteomes" id="UP000325579"/>
    </source>
</evidence>
<dbReference type="AlphaFoldDB" id="A0A5N7D259"/>
<accession>A0A5N6IA02</accession>
<dbReference type="RefSeq" id="XP_031937237.1">
    <property type="nucleotide sequence ID" value="XM_032083104.1"/>
</dbReference>
<reference evidence="1 2" key="1">
    <citation type="submission" date="2019-04" db="EMBL/GenBank/DDBJ databases">
        <authorList>
            <consortium name="DOE Joint Genome Institute"/>
            <person name="Mondo S."/>
            <person name="Kjaerbolling I."/>
            <person name="Vesth T."/>
            <person name="Frisvad J.C."/>
            <person name="Nybo J.L."/>
            <person name="Theobald S."/>
            <person name="Kildgaard S."/>
            <person name="Isbrandt T."/>
            <person name="Kuo A."/>
            <person name="Sato A."/>
            <person name="Lyhne E.K."/>
            <person name="Kogle M.E."/>
            <person name="Wiebenga A."/>
            <person name="Kun R.S."/>
            <person name="Lubbers R.J."/>
            <person name="Makela M.R."/>
            <person name="Barry K."/>
            <person name="Chovatia M."/>
            <person name="Clum A."/>
            <person name="Daum C."/>
            <person name="Haridas S."/>
            <person name="He G."/>
            <person name="LaButti K."/>
            <person name="Lipzen A."/>
            <person name="Riley R."/>
            <person name="Salamov A."/>
            <person name="Simmons B.A."/>
            <person name="Magnuson J.K."/>
            <person name="Henrissat B."/>
            <person name="Mortensen U.H."/>
            <person name="Larsen T.O."/>
            <person name="Devries R.P."/>
            <person name="Grigoriev I.V."/>
            <person name="Machida M."/>
            <person name="Baker S.E."/>
            <person name="Andersen M.R."/>
            <person name="Cantor M.N."/>
            <person name="Hua S.X."/>
        </authorList>
    </citation>
    <scope>NUCLEOTIDE SEQUENCE [LARGE SCALE GENOMIC DNA]</scope>
    <source>
        <strain evidence="1 2">CBS 119388</strain>
    </source>
</reference>
<sequence length="150" mass="16907">MCDCSSRLPCCQDSRVCRFIGKFSGADMKQPVRTWGIESDQTRSYRSGRPACHSETTYFLTLSPCSPVIGSYAKHSTVGSVYLSNYMIWWLFDVYRFPQQYSITVASSTLRALYLAEECLRGLFVSPTVQQSISAVAKSGRALHRIVCNY</sequence>
<organism evidence="1 2">
    <name type="scientific">Aspergillus pseudonomiae</name>
    <dbReference type="NCBI Taxonomy" id="1506151"/>
    <lineage>
        <taxon>Eukaryota</taxon>
        <taxon>Fungi</taxon>
        <taxon>Dikarya</taxon>
        <taxon>Ascomycota</taxon>
        <taxon>Pezizomycotina</taxon>
        <taxon>Eurotiomycetes</taxon>
        <taxon>Eurotiomycetidae</taxon>
        <taxon>Eurotiales</taxon>
        <taxon>Aspergillaceae</taxon>
        <taxon>Aspergillus</taxon>
        <taxon>Aspergillus subgen. Circumdati</taxon>
    </lineage>
</organism>
<proteinExistence type="predicted"/>
<name>A0A5N7D259_9EURO</name>